<sequence length="135" mass="14448">MNILQLLNTLPALQVTNGRNPVFDGVPASPPLGYYAVVSTPSDAVVRESFTDVNGKVAQDRLDTTLITLYGPERGELADLRAVWRQVQGLRPTLTLDGLPVAGVSGGGNDLPVRRGPDGRPWGAVRLSLKYRTGV</sequence>
<keyword evidence="1" id="KW-0614">Plasmid</keyword>
<dbReference type="RefSeq" id="WP_339098306.1">
    <property type="nucleotide sequence ID" value="NZ_CP149785.1"/>
</dbReference>
<evidence type="ECO:0000313" key="1">
    <source>
        <dbReference type="EMBL" id="WYF46787.1"/>
    </source>
</evidence>
<evidence type="ECO:0008006" key="2">
    <source>
        <dbReference type="Google" id="ProtNLM"/>
    </source>
</evidence>
<organism evidence="1">
    <name type="scientific">Deinococcus sp. VB142</name>
    <dbReference type="NCBI Taxonomy" id="3112952"/>
    <lineage>
        <taxon>Bacteria</taxon>
        <taxon>Thermotogati</taxon>
        <taxon>Deinococcota</taxon>
        <taxon>Deinococci</taxon>
        <taxon>Deinococcales</taxon>
        <taxon>Deinococcaceae</taxon>
        <taxon>Deinococcus</taxon>
    </lineage>
</organism>
<reference evidence="1" key="1">
    <citation type="submission" date="2024-03" db="EMBL/GenBank/DDBJ databases">
        <title>Deinococcus weizhi sp. nov., isolated from human skin.</title>
        <authorList>
            <person name="Wei Z."/>
            <person name="Tian F."/>
            <person name="Yang C."/>
            <person name="Xin L.T."/>
            <person name="Wen Z.J."/>
            <person name="Lan K.C."/>
            <person name="Yu L."/>
            <person name="Zhe W."/>
            <person name="Dan F.D."/>
            <person name="Jun W."/>
            <person name="Rui Z."/>
            <person name="Yong X.J."/>
            <person name="Ting Y."/>
            <person name="Wei X."/>
            <person name="Xu Z.G."/>
            <person name="Xin Z."/>
            <person name="Dong F.G."/>
            <person name="Ni X.M."/>
            <person name="Zheng M.G."/>
            <person name="Chun Y."/>
            <person name="Qian W.X."/>
        </authorList>
    </citation>
    <scope>NUCLEOTIDE SEQUENCE</scope>
    <source>
        <strain evidence="1">VB142</strain>
        <plasmid evidence="1">p2</plasmid>
    </source>
</reference>
<name>A0AAU6Q832_9DEIO</name>
<dbReference type="EMBL" id="CP149785">
    <property type="protein sequence ID" value="WYF46787.1"/>
    <property type="molecule type" value="Genomic_DNA"/>
</dbReference>
<gene>
    <name evidence="1" type="ORF">WDJ50_18665</name>
</gene>
<proteinExistence type="predicted"/>
<geneLocation type="plasmid" evidence="1">
    <name>p2</name>
</geneLocation>
<accession>A0AAU6Q832</accession>
<dbReference type="AlphaFoldDB" id="A0AAU6Q832"/>
<protein>
    <recommendedName>
        <fullName evidence="2">DUF3168 domain-containing protein</fullName>
    </recommendedName>
</protein>